<proteinExistence type="predicted"/>
<reference evidence="1 2" key="1">
    <citation type="submission" date="2020-12" db="EMBL/GenBank/DDBJ databases">
        <title>YIM B01967 draft genome.</title>
        <authorList>
            <person name="Yan X."/>
        </authorList>
    </citation>
    <scope>NUCLEOTIDE SEQUENCE [LARGE SCALE GENOMIC DNA]</scope>
    <source>
        <strain evidence="1 2">YIM B01967</strain>
    </source>
</reference>
<evidence type="ECO:0000313" key="1">
    <source>
        <dbReference type="EMBL" id="MBK3494260.1"/>
    </source>
</evidence>
<protein>
    <submittedName>
        <fullName evidence="1">Uncharacterized protein</fullName>
    </submittedName>
</protein>
<sequence>MIFAKISMNSGKEIEAFLEGTLEEVENDFVDTIAAKRTLHFDHKMGNGRIKKITINTRYISSFELIER</sequence>
<dbReference type="RefSeq" id="WP_100796631.1">
    <property type="nucleotide sequence ID" value="NZ_JAEOAH010000005.1"/>
</dbReference>
<dbReference type="EMBL" id="JAEOAH010000005">
    <property type="protein sequence ID" value="MBK3494260.1"/>
    <property type="molecule type" value="Genomic_DNA"/>
</dbReference>
<keyword evidence="2" id="KW-1185">Reference proteome</keyword>
<name>A0ABS1H4B3_9BACL</name>
<evidence type="ECO:0000313" key="2">
    <source>
        <dbReference type="Proteomes" id="UP000618943"/>
    </source>
</evidence>
<organism evidence="1 2">
    <name type="scientific">Viridibacillus soli</name>
    <dbReference type="NCBI Taxonomy" id="2798301"/>
    <lineage>
        <taxon>Bacteria</taxon>
        <taxon>Bacillati</taxon>
        <taxon>Bacillota</taxon>
        <taxon>Bacilli</taxon>
        <taxon>Bacillales</taxon>
        <taxon>Caryophanaceae</taxon>
        <taxon>Viridibacillus</taxon>
    </lineage>
</organism>
<comment type="caution">
    <text evidence="1">The sequence shown here is derived from an EMBL/GenBank/DDBJ whole genome shotgun (WGS) entry which is preliminary data.</text>
</comment>
<dbReference type="Proteomes" id="UP000618943">
    <property type="component" value="Unassembled WGS sequence"/>
</dbReference>
<gene>
    <name evidence="1" type="ORF">JFL43_05200</name>
</gene>
<accession>A0ABS1H4B3</accession>